<keyword evidence="2" id="KW-1185">Reference proteome</keyword>
<reference evidence="1" key="2">
    <citation type="submission" date="2021-02" db="EMBL/GenBank/DDBJ databases">
        <authorList>
            <person name="Kimball J.A."/>
            <person name="Haas M.W."/>
            <person name="Macchietto M."/>
            <person name="Kono T."/>
            <person name="Duquette J."/>
            <person name="Shao M."/>
        </authorList>
    </citation>
    <scope>NUCLEOTIDE SEQUENCE</scope>
    <source>
        <tissue evidence="1">Fresh leaf tissue</tissue>
    </source>
</reference>
<gene>
    <name evidence="1" type="ORF">GUJ93_ZPchr0006g42378</name>
</gene>
<protein>
    <submittedName>
        <fullName evidence="1">Uncharacterized protein</fullName>
    </submittedName>
</protein>
<dbReference type="AlphaFoldDB" id="A0A8J5SIB3"/>
<evidence type="ECO:0000313" key="1">
    <source>
        <dbReference type="EMBL" id="KAG8076916.1"/>
    </source>
</evidence>
<evidence type="ECO:0000313" key="2">
    <source>
        <dbReference type="Proteomes" id="UP000729402"/>
    </source>
</evidence>
<dbReference type="EMBL" id="JAAALK010000283">
    <property type="protein sequence ID" value="KAG8076916.1"/>
    <property type="molecule type" value="Genomic_DNA"/>
</dbReference>
<comment type="caution">
    <text evidence="1">The sequence shown here is derived from an EMBL/GenBank/DDBJ whole genome shotgun (WGS) entry which is preliminary data.</text>
</comment>
<accession>A0A8J5SIB3</accession>
<organism evidence="1 2">
    <name type="scientific">Zizania palustris</name>
    <name type="common">Northern wild rice</name>
    <dbReference type="NCBI Taxonomy" id="103762"/>
    <lineage>
        <taxon>Eukaryota</taxon>
        <taxon>Viridiplantae</taxon>
        <taxon>Streptophyta</taxon>
        <taxon>Embryophyta</taxon>
        <taxon>Tracheophyta</taxon>
        <taxon>Spermatophyta</taxon>
        <taxon>Magnoliopsida</taxon>
        <taxon>Liliopsida</taxon>
        <taxon>Poales</taxon>
        <taxon>Poaceae</taxon>
        <taxon>BOP clade</taxon>
        <taxon>Oryzoideae</taxon>
        <taxon>Oryzeae</taxon>
        <taxon>Zizaniinae</taxon>
        <taxon>Zizania</taxon>
    </lineage>
</organism>
<proteinExistence type="predicted"/>
<dbReference type="Proteomes" id="UP000729402">
    <property type="component" value="Unassembled WGS sequence"/>
</dbReference>
<sequence>MGERAIVLRNGEALMALEDHPGEGDQLDLLLINNSSPSGLNSLELYLQVSLSISAKLYRECLRGARFIGHQVPSLEHNNQVK</sequence>
<name>A0A8J5SIB3_ZIZPA</name>
<reference evidence="1" key="1">
    <citation type="journal article" date="2021" name="bioRxiv">
        <title>Whole Genome Assembly and Annotation of Northern Wild Rice, Zizania palustris L., Supports a Whole Genome Duplication in the Zizania Genus.</title>
        <authorList>
            <person name="Haas M."/>
            <person name="Kono T."/>
            <person name="Macchietto M."/>
            <person name="Millas R."/>
            <person name="McGilp L."/>
            <person name="Shao M."/>
            <person name="Duquette J."/>
            <person name="Hirsch C.N."/>
            <person name="Kimball J."/>
        </authorList>
    </citation>
    <scope>NUCLEOTIDE SEQUENCE</scope>
    <source>
        <tissue evidence="1">Fresh leaf tissue</tissue>
    </source>
</reference>